<keyword evidence="6 9" id="KW-0472">Membrane</keyword>
<dbReference type="NCBIfam" id="NF008589">
    <property type="entry name" value="PRK11556.1"/>
    <property type="match status" value="1"/>
</dbReference>
<dbReference type="Gene3D" id="2.40.50.100">
    <property type="match status" value="1"/>
</dbReference>
<dbReference type="InterPro" id="IPR006143">
    <property type="entry name" value="RND_pump_MFP"/>
</dbReference>
<dbReference type="Pfam" id="PF25944">
    <property type="entry name" value="Beta-barrel_RND"/>
    <property type="match status" value="1"/>
</dbReference>
<feature type="domain" description="Multidrug resistance protein MdtA-like beta-barrel" evidence="12">
    <location>
        <begin position="226"/>
        <end position="308"/>
    </location>
</feature>
<keyword evidence="4" id="KW-1003">Cell membrane</keyword>
<dbReference type="GO" id="GO:0030313">
    <property type="term" value="C:cell envelope"/>
    <property type="evidence" value="ECO:0007669"/>
    <property type="project" value="UniProtKB-SubCell"/>
</dbReference>
<dbReference type="Pfam" id="PF25876">
    <property type="entry name" value="HH_MFP_RND"/>
    <property type="match status" value="1"/>
</dbReference>
<evidence type="ECO:0000256" key="3">
    <source>
        <dbReference type="ARBA" id="ARBA00022448"/>
    </source>
</evidence>
<dbReference type="EMBL" id="CP001032">
    <property type="protein sequence ID" value="ACB74412.1"/>
    <property type="molecule type" value="Genomic_DNA"/>
</dbReference>
<dbReference type="STRING" id="452637.Oter_1124"/>
<keyword evidence="9" id="KW-1133">Transmembrane helix</keyword>
<dbReference type="HOGENOM" id="CLU_018816_2_0_0"/>
<dbReference type="Gene3D" id="2.40.30.170">
    <property type="match status" value="1"/>
</dbReference>
<dbReference type="NCBIfam" id="TIGR01730">
    <property type="entry name" value="RND_mfp"/>
    <property type="match status" value="1"/>
</dbReference>
<dbReference type="AlphaFoldDB" id="B1ZNH8"/>
<protein>
    <submittedName>
        <fullName evidence="14">Efflux transporter, RND family, MFP subunit</fullName>
    </submittedName>
</protein>
<dbReference type="FunFam" id="2.40.420.20:FF:000001">
    <property type="entry name" value="Efflux RND transporter periplasmic adaptor subunit"/>
    <property type="match status" value="1"/>
</dbReference>
<keyword evidence="7" id="KW-0175">Coiled coil</keyword>
<keyword evidence="5" id="KW-0997">Cell inner membrane</keyword>
<dbReference type="PANTHER" id="PTHR30469">
    <property type="entry name" value="MULTIDRUG RESISTANCE PROTEIN MDTA"/>
    <property type="match status" value="1"/>
</dbReference>
<evidence type="ECO:0000259" key="13">
    <source>
        <dbReference type="Pfam" id="PF25967"/>
    </source>
</evidence>
<gene>
    <name evidence="14" type="ordered locus">Oter_1124</name>
</gene>
<dbReference type="InterPro" id="IPR058624">
    <property type="entry name" value="MdtA-like_HH"/>
</dbReference>
<feature type="region of interest" description="Disordered" evidence="8">
    <location>
        <begin position="386"/>
        <end position="408"/>
    </location>
</feature>
<organism evidence="14 15">
    <name type="scientific">Opitutus terrae (strain DSM 11246 / JCM 15787 / PB90-1)</name>
    <dbReference type="NCBI Taxonomy" id="452637"/>
    <lineage>
        <taxon>Bacteria</taxon>
        <taxon>Pseudomonadati</taxon>
        <taxon>Verrucomicrobiota</taxon>
        <taxon>Opitutia</taxon>
        <taxon>Opitutales</taxon>
        <taxon>Opitutaceae</taxon>
        <taxon>Opitutus</taxon>
    </lineage>
</organism>
<keyword evidence="9" id="KW-0812">Transmembrane</keyword>
<evidence type="ECO:0000256" key="1">
    <source>
        <dbReference type="ARBA" id="ARBA00004236"/>
    </source>
</evidence>
<dbReference type="RefSeq" id="WP_012373950.1">
    <property type="nucleotide sequence ID" value="NC_010571.1"/>
</dbReference>
<dbReference type="eggNOG" id="COG0845">
    <property type="taxonomic scope" value="Bacteria"/>
</dbReference>
<dbReference type="Gene3D" id="2.40.420.20">
    <property type="match status" value="1"/>
</dbReference>
<evidence type="ECO:0000256" key="7">
    <source>
        <dbReference type="SAM" id="Coils"/>
    </source>
</evidence>
<proteinExistence type="inferred from homology"/>
<dbReference type="Pfam" id="PF25967">
    <property type="entry name" value="RND-MFP_C"/>
    <property type="match status" value="1"/>
</dbReference>
<evidence type="ECO:0000256" key="5">
    <source>
        <dbReference type="ARBA" id="ARBA00022519"/>
    </source>
</evidence>
<evidence type="ECO:0000256" key="4">
    <source>
        <dbReference type="ARBA" id="ARBA00022475"/>
    </source>
</evidence>
<dbReference type="InterPro" id="IPR058627">
    <property type="entry name" value="MdtA-like_C"/>
</dbReference>
<dbReference type="OrthoDB" id="9783047at2"/>
<feature type="domain" description="Multidrug resistance protein MdtA-like C-terminal permuted SH3" evidence="13">
    <location>
        <begin position="313"/>
        <end position="374"/>
    </location>
</feature>
<evidence type="ECO:0000256" key="9">
    <source>
        <dbReference type="SAM" id="Phobius"/>
    </source>
</evidence>
<feature type="domain" description="Multidrug resistance protein MdtA-like alpha-helical hairpin" evidence="10">
    <location>
        <begin position="120"/>
        <end position="189"/>
    </location>
</feature>
<comment type="similarity">
    <text evidence="2">Belongs to the membrane fusion protein (MFP) (TC 8.A.1) family.</text>
</comment>
<dbReference type="InterPro" id="IPR058625">
    <property type="entry name" value="MdtA-like_BSH"/>
</dbReference>
<reference evidence="14 15" key="1">
    <citation type="journal article" date="2011" name="J. Bacteriol.">
        <title>Genome sequence of the verrucomicrobium Opitutus terrae PB90-1, an abundant inhabitant of rice paddy soil ecosystems.</title>
        <authorList>
            <person name="van Passel M.W."/>
            <person name="Kant R."/>
            <person name="Palva A."/>
            <person name="Copeland A."/>
            <person name="Lucas S."/>
            <person name="Lapidus A."/>
            <person name="Glavina del Rio T."/>
            <person name="Pitluck S."/>
            <person name="Goltsman E."/>
            <person name="Clum A."/>
            <person name="Sun H."/>
            <person name="Schmutz J."/>
            <person name="Larimer F.W."/>
            <person name="Land M.L."/>
            <person name="Hauser L."/>
            <person name="Kyrpides N."/>
            <person name="Mikhailova N."/>
            <person name="Richardson P.P."/>
            <person name="Janssen P.H."/>
            <person name="de Vos W.M."/>
            <person name="Smidt H."/>
        </authorList>
    </citation>
    <scope>NUCLEOTIDE SEQUENCE [LARGE SCALE GENOMIC DNA]</scope>
    <source>
        <strain evidence="15">DSM 11246 / JCM 15787 / PB90-1</strain>
    </source>
</reference>
<dbReference type="KEGG" id="ote:Oter_1124"/>
<dbReference type="SUPFAM" id="SSF111369">
    <property type="entry name" value="HlyD-like secretion proteins"/>
    <property type="match status" value="1"/>
</dbReference>
<evidence type="ECO:0000313" key="14">
    <source>
        <dbReference type="EMBL" id="ACB74412.1"/>
    </source>
</evidence>
<evidence type="ECO:0000259" key="12">
    <source>
        <dbReference type="Pfam" id="PF25944"/>
    </source>
</evidence>
<dbReference type="InterPro" id="IPR058626">
    <property type="entry name" value="MdtA-like_b-barrel"/>
</dbReference>
<feature type="coiled-coil region" evidence="7">
    <location>
        <begin position="120"/>
        <end position="147"/>
    </location>
</feature>
<dbReference type="Pfam" id="PF25917">
    <property type="entry name" value="BSH_RND"/>
    <property type="match status" value="1"/>
</dbReference>
<feature type="domain" description="Multidrug resistance protein MdtA-like barrel-sandwich hybrid" evidence="11">
    <location>
        <begin position="79"/>
        <end position="221"/>
    </location>
</feature>
<keyword evidence="3" id="KW-0813">Transport</keyword>
<sequence>MSLFSRPRFRWFLYVAVVLLMGFGTWYFALRSKPERPRYPQPEWAGNTWPPLIPVRTVTAEKRDLPVHLKAIGTVTPLNTVTVKARVPGQLLRIAFEEGQRVERGQVLAEIDPAPYRIVLAQAEGRLQQAMAQLESARSDFERTTNLHRQNLVTDQQLQLQDALVAERAGAVATAQAQVEDARLQLSYTRVEAPIAGRAGLRRVDVGNLIREGDTNGLVVLTQTRPITVTFTIPEVDLQSVLDPFRAGESLVVEAWDRRETAVLATGVLKTLDNQIDTATGTLKLKAEFANEDERLFPNQFVNVRLRVRTLEQAVVIPAAAVQFGSRGTYVYLVDADKKAAIRDVVLGPVDGSEQAITKGLAPGDQVVLEGLDRLREGRGVIVTNDPASAAPAAPAAASNGNAKAARK</sequence>
<dbReference type="GO" id="GO:1990281">
    <property type="term" value="C:efflux pump complex"/>
    <property type="evidence" value="ECO:0007669"/>
    <property type="project" value="TreeGrafter"/>
</dbReference>
<keyword evidence="15" id="KW-1185">Reference proteome</keyword>
<feature type="transmembrane region" description="Helical" evidence="9">
    <location>
        <begin position="12"/>
        <end position="30"/>
    </location>
</feature>
<dbReference type="GO" id="GO:0015562">
    <property type="term" value="F:efflux transmembrane transporter activity"/>
    <property type="evidence" value="ECO:0007669"/>
    <property type="project" value="TreeGrafter"/>
</dbReference>
<dbReference type="PANTHER" id="PTHR30469:SF12">
    <property type="entry name" value="MULTIDRUG RESISTANCE PROTEIN MDTA"/>
    <property type="match status" value="1"/>
</dbReference>
<evidence type="ECO:0000256" key="6">
    <source>
        <dbReference type="ARBA" id="ARBA00023136"/>
    </source>
</evidence>
<evidence type="ECO:0000256" key="2">
    <source>
        <dbReference type="ARBA" id="ARBA00009477"/>
    </source>
</evidence>
<evidence type="ECO:0000256" key="8">
    <source>
        <dbReference type="SAM" id="MobiDB-lite"/>
    </source>
</evidence>
<accession>B1ZNH8</accession>
<feature type="compositionally biased region" description="Low complexity" evidence="8">
    <location>
        <begin position="387"/>
        <end position="408"/>
    </location>
</feature>
<evidence type="ECO:0000259" key="11">
    <source>
        <dbReference type="Pfam" id="PF25917"/>
    </source>
</evidence>
<name>B1ZNH8_OPITP</name>
<dbReference type="Gene3D" id="1.10.287.470">
    <property type="entry name" value="Helix hairpin bin"/>
    <property type="match status" value="1"/>
</dbReference>
<comment type="subcellular location">
    <subcellularLocation>
        <location evidence="1">Cell membrane</location>
    </subcellularLocation>
</comment>
<evidence type="ECO:0000313" key="15">
    <source>
        <dbReference type="Proteomes" id="UP000007013"/>
    </source>
</evidence>
<dbReference type="Proteomes" id="UP000007013">
    <property type="component" value="Chromosome"/>
</dbReference>
<evidence type="ECO:0000259" key="10">
    <source>
        <dbReference type="Pfam" id="PF25876"/>
    </source>
</evidence>